<reference evidence="3" key="1">
    <citation type="submission" date="2015-04" db="EMBL/GenBank/DDBJ databases">
        <title>The genome sequence of the plant pathogenic Rhizarian Plasmodiophora brassicae reveals insights in its biotrophic life cycle and the origin of chitin synthesis.</title>
        <authorList>
            <person name="Schwelm A."/>
            <person name="Fogelqvist J."/>
            <person name="Knaust A."/>
            <person name="Julke S."/>
            <person name="Lilja T."/>
            <person name="Dhandapani V."/>
            <person name="Bonilla-Rosso G."/>
            <person name="Karlsson M."/>
            <person name="Shevchenko A."/>
            <person name="Choi S.R."/>
            <person name="Kim H.G."/>
            <person name="Park J.Y."/>
            <person name="Lim Y.P."/>
            <person name="Ludwig-Muller J."/>
            <person name="Dixelius C."/>
        </authorList>
    </citation>
    <scope>NUCLEOTIDE SEQUENCE</scope>
    <source>
        <tissue evidence="3">Potato root galls</tissue>
    </source>
</reference>
<accession>A0A0H5R7U3</accession>
<sequence>MWPKTSYKRLLDVQSRNPAQYVVFFCFRYGNYRKKSKVPVKFRRKSSSSKCNCTFSVRLRRIGETKYEVYKVDNEHNHQLFTEEQIELSPENRFIPADDGEDLPDVNAGGVLNETEVTWTTTRDVQDAQIEDHTQTVEYQRISELAAIAKDLFMQCSSDLSLFNMVKATLINLDEFVTSLNNFSRAPADEAVLPTRNPLRVQTKPERRTKRPRNGS</sequence>
<feature type="domain" description="FAR1" evidence="2">
    <location>
        <begin position="22"/>
        <end position="81"/>
    </location>
</feature>
<protein>
    <recommendedName>
        <fullName evidence="2">FAR1 domain-containing protein</fullName>
    </recommendedName>
</protein>
<evidence type="ECO:0000256" key="1">
    <source>
        <dbReference type="SAM" id="MobiDB-lite"/>
    </source>
</evidence>
<proteinExistence type="predicted"/>
<dbReference type="InterPro" id="IPR004330">
    <property type="entry name" value="FAR1_DNA_bnd_dom"/>
</dbReference>
<dbReference type="EMBL" id="HACM01009340">
    <property type="protein sequence ID" value="CRZ09782.1"/>
    <property type="molecule type" value="Transcribed_RNA"/>
</dbReference>
<dbReference type="PANTHER" id="PTHR47718:SF3">
    <property type="entry name" value="PROTEIN FAR1-RELATED SEQUENCE 5-LIKE"/>
    <property type="match status" value="1"/>
</dbReference>
<organism evidence="3">
    <name type="scientific">Spongospora subterranea</name>
    <dbReference type="NCBI Taxonomy" id="70186"/>
    <lineage>
        <taxon>Eukaryota</taxon>
        <taxon>Sar</taxon>
        <taxon>Rhizaria</taxon>
        <taxon>Endomyxa</taxon>
        <taxon>Phytomyxea</taxon>
        <taxon>Plasmodiophorida</taxon>
        <taxon>Plasmodiophoridae</taxon>
        <taxon>Spongospora</taxon>
    </lineage>
</organism>
<dbReference type="AlphaFoldDB" id="A0A0H5R7U3"/>
<feature type="compositionally biased region" description="Basic residues" evidence="1">
    <location>
        <begin position="207"/>
        <end position="216"/>
    </location>
</feature>
<evidence type="ECO:0000313" key="3">
    <source>
        <dbReference type="EMBL" id="CRZ09782.1"/>
    </source>
</evidence>
<name>A0A0H5R7U3_9EUKA</name>
<evidence type="ECO:0000259" key="2">
    <source>
        <dbReference type="Pfam" id="PF03101"/>
    </source>
</evidence>
<dbReference type="PANTHER" id="PTHR47718">
    <property type="entry name" value="OS01G0519700 PROTEIN"/>
    <property type="match status" value="1"/>
</dbReference>
<dbReference type="Pfam" id="PF03101">
    <property type="entry name" value="FAR1"/>
    <property type="match status" value="1"/>
</dbReference>
<feature type="region of interest" description="Disordered" evidence="1">
    <location>
        <begin position="194"/>
        <end position="216"/>
    </location>
</feature>